<evidence type="ECO:0000313" key="3">
    <source>
        <dbReference type="Proteomes" id="UP000186895"/>
    </source>
</evidence>
<evidence type="ECO:0000256" key="1">
    <source>
        <dbReference type="ARBA" id="ARBA00023172"/>
    </source>
</evidence>
<dbReference type="InterPro" id="IPR013762">
    <property type="entry name" value="Integrase-like_cat_sf"/>
</dbReference>
<evidence type="ECO:0000313" key="2">
    <source>
        <dbReference type="EMBL" id="SIR02678.1"/>
    </source>
</evidence>
<dbReference type="Gene3D" id="1.10.443.10">
    <property type="entry name" value="Intergrase catalytic core"/>
    <property type="match status" value="1"/>
</dbReference>
<protein>
    <recommendedName>
        <fullName evidence="4">Phage integrase family protein</fullName>
    </recommendedName>
</protein>
<dbReference type="EMBL" id="FTMN01000014">
    <property type="protein sequence ID" value="SIR02678.1"/>
    <property type="molecule type" value="Genomic_DNA"/>
</dbReference>
<sequence length="182" mass="20709">MTLFTRDDVNAVVANCPNAKSALYVQLASYLWYQQQELLKLRFADVLETPLQGPAGILVELPASVMEDVRYEMKRCQLEPTDLIFRSDRAGDVCGERTISPKYFARVVRQASIDAGLATVIHHRHLRQVWAKEYVESVVDKERIERLAQVQLVLKLNSMSTVAEHLSIDYKGKRGQYALASR</sequence>
<dbReference type="GO" id="GO:0006310">
    <property type="term" value="P:DNA recombination"/>
    <property type="evidence" value="ECO:0007669"/>
    <property type="project" value="UniProtKB-KW"/>
</dbReference>
<dbReference type="AlphaFoldDB" id="A0A1N6XJX8"/>
<organism evidence="2 3">
    <name type="scientific">Marinobacterium stanieri</name>
    <dbReference type="NCBI Taxonomy" id="49186"/>
    <lineage>
        <taxon>Bacteria</taxon>
        <taxon>Pseudomonadati</taxon>
        <taxon>Pseudomonadota</taxon>
        <taxon>Gammaproteobacteria</taxon>
        <taxon>Oceanospirillales</taxon>
        <taxon>Oceanospirillaceae</taxon>
        <taxon>Marinobacterium</taxon>
    </lineage>
</organism>
<proteinExistence type="predicted"/>
<gene>
    <name evidence="2" type="ORF">SAMN05421647_11469</name>
</gene>
<dbReference type="STRING" id="49186.SAMN05421647_11469"/>
<keyword evidence="3" id="KW-1185">Reference proteome</keyword>
<dbReference type="RefSeq" id="WP_139327270.1">
    <property type="nucleotide sequence ID" value="NZ_FTMN01000014.1"/>
</dbReference>
<name>A0A1N6XJX8_9GAMM</name>
<dbReference type="SUPFAM" id="SSF56349">
    <property type="entry name" value="DNA breaking-rejoining enzymes"/>
    <property type="match status" value="1"/>
</dbReference>
<dbReference type="Proteomes" id="UP000186895">
    <property type="component" value="Unassembled WGS sequence"/>
</dbReference>
<dbReference type="GO" id="GO:0003677">
    <property type="term" value="F:DNA binding"/>
    <property type="evidence" value="ECO:0007669"/>
    <property type="project" value="InterPro"/>
</dbReference>
<evidence type="ECO:0008006" key="4">
    <source>
        <dbReference type="Google" id="ProtNLM"/>
    </source>
</evidence>
<dbReference type="GO" id="GO:0015074">
    <property type="term" value="P:DNA integration"/>
    <property type="evidence" value="ECO:0007669"/>
    <property type="project" value="InterPro"/>
</dbReference>
<accession>A0A1N6XJX8</accession>
<dbReference type="InterPro" id="IPR011010">
    <property type="entry name" value="DNA_brk_join_enz"/>
</dbReference>
<keyword evidence="1" id="KW-0233">DNA recombination</keyword>
<reference evidence="2 3" key="1">
    <citation type="submission" date="2017-01" db="EMBL/GenBank/DDBJ databases">
        <authorList>
            <person name="Mah S.A."/>
            <person name="Swanson W.J."/>
            <person name="Moy G.W."/>
            <person name="Vacquier V.D."/>
        </authorList>
    </citation>
    <scope>NUCLEOTIDE SEQUENCE [LARGE SCALE GENOMIC DNA]</scope>
    <source>
        <strain evidence="2 3">DSM 7027</strain>
    </source>
</reference>